<accession>A0A4Q8L5G4</accession>
<dbReference type="InterPro" id="IPR002656">
    <property type="entry name" value="Acyl_transf_3_dom"/>
</dbReference>
<keyword evidence="1" id="KW-0472">Membrane</keyword>
<feature type="transmembrane region" description="Helical" evidence="1">
    <location>
        <begin position="212"/>
        <end position="229"/>
    </location>
</feature>
<keyword evidence="3" id="KW-0012">Acyltransferase</keyword>
<evidence type="ECO:0000256" key="1">
    <source>
        <dbReference type="SAM" id="Phobius"/>
    </source>
</evidence>
<dbReference type="PANTHER" id="PTHR23028">
    <property type="entry name" value="ACETYLTRANSFERASE"/>
    <property type="match status" value="1"/>
</dbReference>
<dbReference type="Pfam" id="PF01757">
    <property type="entry name" value="Acyl_transf_3"/>
    <property type="match status" value="1"/>
</dbReference>
<dbReference type="AlphaFoldDB" id="A0A4Q8L5G4"/>
<feature type="transmembrane region" description="Helical" evidence="1">
    <location>
        <begin position="53"/>
        <end position="74"/>
    </location>
</feature>
<evidence type="ECO:0000313" key="4">
    <source>
        <dbReference type="Proteomes" id="UP000292627"/>
    </source>
</evidence>
<feature type="transmembrane region" description="Helical" evidence="1">
    <location>
        <begin position="181"/>
        <end position="200"/>
    </location>
</feature>
<keyword evidence="1" id="KW-1133">Transmembrane helix</keyword>
<feature type="transmembrane region" description="Helical" evidence="1">
    <location>
        <begin position="155"/>
        <end position="176"/>
    </location>
</feature>
<proteinExistence type="predicted"/>
<reference evidence="3 4" key="1">
    <citation type="submission" date="2019-02" db="EMBL/GenBank/DDBJ databases">
        <title>WGS of Pseudoxanthomonas species novum from clinical isolates.</title>
        <authorList>
            <person name="Bernier A.-M."/>
            <person name="Bernard K."/>
            <person name="Vachon A."/>
        </authorList>
    </citation>
    <scope>NUCLEOTIDE SEQUENCE [LARGE SCALE GENOMIC DNA]</scope>
    <source>
        <strain evidence="3 4">NML171200</strain>
    </source>
</reference>
<dbReference type="GO" id="GO:0016747">
    <property type="term" value="F:acyltransferase activity, transferring groups other than amino-acyl groups"/>
    <property type="evidence" value="ECO:0007669"/>
    <property type="project" value="InterPro"/>
</dbReference>
<comment type="caution">
    <text evidence="3">The sequence shown here is derived from an EMBL/GenBank/DDBJ whole genome shotgun (WGS) entry which is preliminary data.</text>
</comment>
<feature type="transmembrane region" description="Helical" evidence="1">
    <location>
        <begin position="266"/>
        <end position="285"/>
    </location>
</feature>
<dbReference type="GO" id="GO:0009103">
    <property type="term" value="P:lipopolysaccharide biosynthetic process"/>
    <property type="evidence" value="ECO:0007669"/>
    <property type="project" value="TreeGrafter"/>
</dbReference>
<evidence type="ECO:0000313" key="3">
    <source>
        <dbReference type="EMBL" id="TAA21354.1"/>
    </source>
</evidence>
<sequence>MTAPAQRNPGIDALRGMSILLVVLHHLALRIPLRDTALADWLPLRLLRALSYNGYEAVFVFFVISGFLITLHAVQRWSSLARIDLRAFYARRAARILPALLLLLAVLSLMHGLSVPNFVIDKPGQSLGGALWSALTLQLNWYEGRTGWLPGGWDVLWSLSIEEAFYLAFPLVCLLLRRRALLVPALLLLALSLPLTRAAIAGNEIWQEKAYLPGFSAIAVGVLAALAAMRWQVPASTARGLRVLGVVALAAVMLYGGELWRSFGNGSMLVLVGGAGALVLGLHAMPAHAPLRALAWLRAWGRLSYELYLTHMFVVFALVGLYQAQGGQVRGGAGWYLALLPLCWLLAWAFARLWTLPAERWLKRRWLRRAPDREGEAAAVA</sequence>
<feature type="transmembrane region" description="Helical" evidence="1">
    <location>
        <begin position="12"/>
        <end position="33"/>
    </location>
</feature>
<evidence type="ECO:0000259" key="2">
    <source>
        <dbReference type="Pfam" id="PF01757"/>
    </source>
</evidence>
<dbReference type="OrthoDB" id="9767863at2"/>
<feature type="transmembrane region" description="Helical" evidence="1">
    <location>
        <begin position="241"/>
        <end position="260"/>
    </location>
</feature>
<gene>
    <name evidence="3" type="ORF">EA660_17760</name>
</gene>
<keyword evidence="3" id="KW-0808">Transferase</keyword>
<dbReference type="PANTHER" id="PTHR23028:SF53">
    <property type="entry name" value="ACYL_TRANSF_3 DOMAIN-CONTAINING PROTEIN"/>
    <property type="match status" value="1"/>
</dbReference>
<dbReference type="GO" id="GO:0016020">
    <property type="term" value="C:membrane"/>
    <property type="evidence" value="ECO:0007669"/>
    <property type="project" value="TreeGrafter"/>
</dbReference>
<organism evidence="3 4">
    <name type="scientific">Pseudoxanthomonas winnipegensis</name>
    <dbReference type="NCBI Taxonomy" id="2480810"/>
    <lineage>
        <taxon>Bacteria</taxon>
        <taxon>Pseudomonadati</taxon>
        <taxon>Pseudomonadota</taxon>
        <taxon>Gammaproteobacteria</taxon>
        <taxon>Lysobacterales</taxon>
        <taxon>Lysobacteraceae</taxon>
        <taxon>Pseudoxanthomonas</taxon>
    </lineage>
</organism>
<keyword evidence="1" id="KW-0812">Transmembrane</keyword>
<feature type="transmembrane region" description="Helical" evidence="1">
    <location>
        <begin position="95"/>
        <end position="113"/>
    </location>
</feature>
<dbReference type="Proteomes" id="UP000292627">
    <property type="component" value="Unassembled WGS sequence"/>
</dbReference>
<protein>
    <submittedName>
        <fullName evidence="3">Acyltransferase</fullName>
    </submittedName>
</protein>
<feature type="transmembrane region" description="Helical" evidence="1">
    <location>
        <begin position="335"/>
        <end position="355"/>
    </location>
</feature>
<dbReference type="InterPro" id="IPR050879">
    <property type="entry name" value="Acyltransferase_3"/>
</dbReference>
<dbReference type="EMBL" id="SHMC01000009">
    <property type="protein sequence ID" value="TAA21354.1"/>
    <property type="molecule type" value="Genomic_DNA"/>
</dbReference>
<feature type="domain" description="Acyltransferase 3" evidence="2">
    <location>
        <begin position="9"/>
        <end position="351"/>
    </location>
</feature>
<feature type="transmembrane region" description="Helical" evidence="1">
    <location>
        <begin position="305"/>
        <end position="323"/>
    </location>
</feature>
<dbReference type="RefSeq" id="WP_130552795.1">
    <property type="nucleotide sequence ID" value="NZ_SHMC01000009.1"/>
</dbReference>
<name>A0A4Q8L5G4_9GAMM</name>